<evidence type="ECO:0000256" key="1">
    <source>
        <dbReference type="ARBA" id="ARBA00022741"/>
    </source>
</evidence>
<feature type="binding site" evidence="4">
    <location>
        <position position="41"/>
    </location>
    <ligand>
        <name>Mg(2+)</name>
        <dbReference type="ChEBI" id="CHEBI:18420"/>
    </ligand>
</feature>
<evidence type="ECO:0000313" key="6">
    <source>
        <dbReference type="Proteomes" id="UP000186922"/>
    </source>
</evidence>
<evidence type="ECO:0000256" key="4">
    <source>
        <dbReference type="PIRSR" id="PIRSR606689-2"/>
    </source>
</evidence>
<organism evidence="5 6">
    <name type="scientific">Ramazzottius varieornatus</name>
    <name type="common">Water bear</name>
    <name type="synonym">Tardigrade</name>
    <dbReference type="NCBI Taxonomy" id="947166"/>
    <lineage>
        <taxon>Eukaryota</taxon>
        <taxon>Metazoa</taxon>
        <taxon>Ecdysozoa</taxon>
        <taxon>Tardigrada</taxon>
        <taxon>Eutardigrada</taxon>
        <taxon>Parachela</taxon>
        <taxon>Hypsibioidea</taxon>
        <taxon>Ramazzottiidae</taxon>
        <taxon>Ramazzottius</taxon>
    </lineage>
</organism>
<keyword evidence="2 3" id="KW-0342">GTP-binding</keyword>
<comment type="caution">
    <text evidence="5">The sequence shown here is derived from an EMBL/GenBank/DDBJ whole genome shotgun (WGS) entry which is preliminary data.</text>
</comment>
<sequence length="187" mass="20822">MVARDRNIKIVMLGPAACGKSVLVNLLADQADLARVPYRPTSALRILHCDVPGTVSETSLPRRLAVQLWDVGGKKENQHFWNACLYGADGLILVYDSDRSGQVKELQSLLYYFTQRPQSAILKSLPLSNVLSVVRYKTNSPSQLTTSLLPPEFAGKITEVHHSYEDDAAILKNHFTKFVNDISEIKL</sequence>
<keyword evidence="6" id="KW-1185">Reference proteome</keyword>
<name>A0A1D1UMB1_RAMVA</name>
<dbReference type="SUPFAM" id="SSF52540">
    <property type="entry name" value="P-loop containing nucleoside triphosphate hydrolases"/>
    <property type="match status" value="1"/>
</dbReference>
<dbReference type="GO" id="GO:0003924">
    <property type="term" value="F:GTPase activity"/>
    <property type="evidence" value="ECO:0007669"/>
    <property type="project" value="InterPro"/>
</dbReference>
<evidence type="ECO:0000256" key="3">
    <source>
        <dbReference type="PIRSR" id="PIRSR606689-1"/>
    </source>
</evidence>
<keyword evidence="4" id="KW-0460">Magnesium</keyword>
<evidence type="ECO:0000256" key="2">
    <source>
        <dbReference type="ARBA" id="ARBA00023134"/>
    </source>
</evidence>
<dbReference type="OrthoDB" id="275177at2759"/>
<feature type="binding site" evidence="3">
    <location>
        <begin position="14"/>
        <end position="21"/>
    </location>
    <ligand>
        <name>GTP</name>
        <dbReference type="ChEBI" id="CHEBI:37565"/>
    </ligand>
</feature>
<dbReference type="GO" id="GO:0046872">
    <property type="term" value="F:metal ion binding"/>
    <property type="evidence" value="ECO:0007669"/>
    <property type="project" value="UniProtKB-KW"/>
</dbReference>
<feature type="binding site" evidence="3">
    <location>
        <position position="73"/>
    </location>
    <ligand>
        <name>GTP</name>
        <dbReference type="ChEBI" id="CHEBI:37565"/>
    </ligand>
</feature>
<dbReference type="EMBL" id="BDGG01000001">
    <property type="protein sequence ID" value="GAU90869.1"/>
    <property type="molecule type" value="Genomic_DNA"/>
</dbReference>
<keyword evidence="1 3" id="KW-0547">Nucleotide-binding</keyword>
<feature type="binding site" evidence="4">
    <location>
        <position position="21"/>
    </location>
    <ligand>
        <name>Mg(2+)</name>
        <dbReference type="ChEBI" id="CHEBI:18420"/>
    </ligand>
</feature>
<dbReference type="STRING" id="947166.A0A1D1UMB1"/>
<dbReference type="Proteomes" id="UP000186922">
    <property type="component" value="Unassembled WGS sequence"/>
</dbReference>
<dbReference type="GO" id="GO:0005525">
    <property type="term" value="F:GTP binding"/>
    <property type="evidence" value="ECO:0007669"/>
    <property type="project" value="UniProtKB-KW"/>
</dbReference>
<reference evidence="5 6" key="1">
    <citation type="journal article" date="2016" name="Nat. Commun.">
        <title>Extremotolerant tardigrade genome and improved radiotolerance of human cultured cells by tardigrade-unique protein.</title>
        <authorList>
            <person name="Hashimoto T."/>
            <person name="Horikawa D.D."/>
            <person name="Saito Y."/>
            <person name="Kuwahara H."/>
            <person name="Kozuka-Hata H."/>
            <person name="Shin-I T."/>
            <person name="Minakuchi Y."/>
            <person name="Ohishi K."/>
            <person name="Motoyama A."/>
            <person name="Aizu T."/>
            <person name="Enomoto A."/>
            <person name="Kondo K."/>
            <person name="Tanaka S."/>
            <person name="Hara Y."/>
            <person name="Koshikawa S."/>
            <person name="Sagara H."/>
            <person name="Miura T."/>
            <person name="Yokobori S."/>
            <person name="Miyagawa K."/>
            <person name="Suzuki Y."/>
            <person name="Kubo T."/>
            <person name="Oyama M."/>
            <person name="Kohara Y."/>
            <person name="Fujiyama A."/>
            <person name="Arakawa K."/>
            <person name="Katayama T."/>
            <person name="Toyoda A."/>
            <person name="Kunieda T."/>
        </authorList>
    </citation>
    <scope>NUCLEOTIDE SEQUENCE [LARGE SCALE GENOMIC DNA]</scope>
    <source>
        <strain evidence="5 6">YOKOZUNA-1</strain>
    </source>
</reference>
<keyword evidence="4" id="KW-0479">Metal-binding</keyword>
<dbReference type="InterPro" id="IPR027417">
    <property type="entry name" value="P-loop_NTPase"/>
</dbReference>
<dbReference type="InterPro" id="IPR006689">
    <property type="entry name" value="Small_GTPase_ARF/SAR"/>
</dbReference>
<protein>
    <submittedName>
        <fullName evidence="5">Uncharacterized protein</fullName>
    </submittedName>
</protein>
<gene>
    <name evidence="5" type="primary">RvY_03228-1</name>
    <name evidence="5" type="synonym">RvY_03228.1</name>
    <name evidence="5" type="ORF">RvY_03228</name>
</gene>
<dbReference type="AlphaFoldDB" id="A0A1D1UMB1"/>
<evidence type="ECO:0000313" key="5">
    <source>
        <dbReference type="EMBL" id="GAU90869.1"/>
    </source>
</evidence>
<dbReference type="Pfam" id="PF00025">
    <property type="entry name" value="Arf"/>
    <property type="match status" value="1"/>
</dbReference>
<proteinExistence type="predicted"/>
<dbReference type="Gene3D" id="3.40.50.300">
    <property type="entry name" value="P-loop containing nucleotide triphosphate hydrolases"/>
    <property type="match status" value="1"/>
</dbReference>
<accession>A0A1D1UMB1</accession>